<dbReference type="Gene3D" id="1.10.10.60">
    <property type="entry name" value="Homeodomain-like"/>
    <property type="match status" value="1"/>
</dbReference>
<dbReference type="InterPro" id="IPR018060">
    <property type="entry name" value="HTH_AraC"/>
</dbReference>
<accession>R9HQW2</accession>
<dbReference type="HOGENOM" id="CLU_3132704_0_0_10"/>
<dbReference type="PROSITE" id="PS01124">
    <property type="entry name" value="HTH_ARAC_FAMILY_2"/>
    <property type="match status" value="1"/>
</dbReference>
<feature type="domain" description="HTH araC/xylS-type" evidence="2">
    <location>
        <begin position="1"/>
        <end position="30"/>
    </location>
</feature>
<evidence type="ECO:0000313" key="3">
    <source>
        <dbReference type="EMBL" id="EOS06176.1"/>
    </source>
</evidence>
<dbReference type="GO" id="GO:0043565">
    <property type="term" value="F:sequence-specific DNA binding"/>
    <property type="evidence" value="ECO:0007669"/>
    <property type="project" value="InterPro"/>
</dbReference>
<feature type="region of interest" description="Disordered" evidence="1">
    <location>
        <begin position="25"/>
        <end position="49"/>
    </location>
</feature>
<dbReference type="AlphaFoldDB" id="R9HQW2"/>
<feature type="compositionally biased region" description="Basic and acidic residues" evidence="1">
    <location>
        <begin position="26"/>
        <end position="38"/>
    </location>
</feature>
<gene>
    <name evidence="3" type="ORF">C800_00131</name>
</gene>
<evidence type="ECO:0000256" key="1">
    <source>
        <dbReference type="SAM" id="MobiDB-lite"/>
    </source>
</evidence>
<protein>
    <recommendedName>
        <fullName evidence="2">HTH araC/xylS-type domain-containing protein</fullName>
    </recommendedName>
</protein>
<proteinExistence type="predicted"/>
<sequence length="49" mass="5697">MLDYHFKTFSHFTTYCKRNIGATPNEIRKKGEESRDTPPLETYSVSAND</sequence>
<organism evidence="3 4">
    <name type="scientific">Phocaeicola vulgatus dnLKV7</name>
    <dbReference type="NCBI Taxonomy" id="1235786"/>
    <lineage>
        <taxon>Bacteria</taxon>
        <taxon>Pseudomonadati</taxon>
        <taxon>Bacteroidota</taxon>
        <taxon>Bacteroidia</taxon>
        <taxon>Bacteroidales</taxon>
        <taxon>Bacteroidaceae</taxon>
        <taxon>Phocaeicola</taxon>
    </lineage>
</organism>
<evidence type="ECO:0000313" key="4">
    <source>
        <dbReference type="Proteomes" id="UP000014151"/>
    </source>
</evidence>
<evidence type="ECO:0000259" key="2">
    <source>
        <dbReference type="PROSITE" id="PS01124"/>
    </source>
</evidence>
<dbReference type="Proteomes" id="UP000014151">
    <property type="component" value="Unassembled WGS sequence"/>
</dbReference>
<name>R9HQW2_PHOVU</name>
<dbReference type="EMBL" id="ASSN01000002">
    <property type="protein sequence ID" value="EOS06176.1"/>
    <property type="molecule type" value="Genomic_DNA"/>
</dbReference>
<comment type="caution">
    <text evidence="3">The sequence shown here is derived from an EMBL/GenBank/DDBJ whole genome shotgun (WGS) entry which is preliminary data.</text>
</comment>
<dbReference type="GO" id="GO:0003700">
    <property type="term" value="F:DNA-binding transcription factor activity"/>
    <property type="evidence" value="ECO:0007669"/>
    <property type="project" value="InterPro"/>
</dbReference>
<dbReference type="PATRIC" id="fig|1235786.3.peg.150"/>
<reference evidence="3 4" key="1">
    <citation type="submission" date="2013-04" db="EMBL/GenBank/DDBJ databases">
        <title>The Genome Sequence of Bacteroides vulgatus dnLKV7.</title>
        <authorList>
            <consortium name="The Broad Institute Genomics Platform"/>
            <consortium name="The Broad Institute Genome Sequencing Center for Infectious Disease"/>
            <person name="Earl A."/>
            <person name="Xavier R."/>
            <person name="Kuhn K."/>
            <person name="Stappenbeck T."/>
            <person name="Walker B."/>
            <person name="Young S."/>
            <person name="Zeng Q."/>
            <person name="Gargeya S."/>
            <person name="Fitzgerald M."/>
            <person name="Haas B."/>
            <person name="Abouelleil A."/>
            <person name="Allen A.W."/>
            <person name="Alvarado L."/>
            <person name="Arachchi H.M."/>
            <person name="Berlin A.M."/>
            <person name="Chapman S.B."/>
            <person name="Gainer-Dewar J."/>
            <person name="Goldberg J."/>
            <person name="Griggs A."/>
            <person name="Gujja S."/>
            <person name="Hansen M."/>
            <person name="Howarth C."/>
            <person name="Imamovic A."/>
            <person name="Ireland A."/>
            <person name="Larimer J."/>
            <person name="McCowan C."/>
            <person name="Murphy C."/>
            <person name="Pearson M."/>
            <person name="Poon T.W."/>
            <person name="Priest M."/>
            <person name="Roberts A."/>
            <person name="Saif S."/>
            <person name="Shea T."/>
            <person name="Sisk P."/>
            <person name="Sykes S."/>
            <person name="Wortman J."/>
            <person name="Nusbaum C."/>
            <person name="Birren B."/>
        </authorList>
    </citation>
    <scope>NUCLEOTIDE SEQUENCE [LARGE SCALE GENOMIC DNA]</scope>
    <source>
        <strain evidence="4">dnLKV7</strain>
    </source>
</reference>